<accession>A0A494VXU7</accession>
<comment type="catalytic activity">
    <reaction evidence="2">
        <text>2,5-diamino-6-hydroxy-4-(5-phosphoribosylamino)-pyrimidine + H2O = 2,5,6-triamino-4-hydroxypyrimidine + D-ribose 5-phosphate</text>
        <dbReference type="Rhea" id="RHEA:23436"/>
        <dbReference type="ChEBI" id="CHEBI:15377"/>
        <dbReference type="ChEBI" id="CHEBI:58614"/>
        <dbReference type="ChEBI" id="CHEBI:78346"/>
        <dbReference type="ChEBI" id="CHEBI:137796"/>
    </reaction>
</comment>
<protein>
    <submittedName>
        <fullName evidence="3">Uncharacterized protein</fullName>
    </submittedName>
</protein>
<dbReference type="SUPFAM" id="SSF143990">
    <property type="entry name" value="YbiA-like"/>
    <property type="match status" value="1"/>
</dbReference>
<evidence type="ECO:0000256" key="1">
    <source>
        <dbReference type="ARBA" id="ARBA00000022"/>
    </source>
</evidence>
<evidence type="ECO:0000313" key="3">
    <source>
        <dbReference type="EMBL" id="BBD97203.1"/>
    </source>
</evidence>
<dbReference type="InterPro" id="IPR037238">
    <property type="entry name" value="YbiA-like_sf"/>
</dbReference>
<dbReference type="RefSeq" id="WP_066698700.1">
    <property type="nucleotide sequence ID" value="NZ_AP018664.1"/>
</dbReference>
<dbReference type="EMBL" id="AP018664">
    <property type="protein sequence ID" value="BBD97203.1"/>
    <property type="molecule type" value="Genomic_DNA"/>
</dbReference>
<name>A0A494VXU7_9SPHN</name>
<dbReference type="Gene3D" id="1.10.357.40">
    <property type="entry name" value="YbiA-like"/>
    <property type="match status" value="1"/>
</dbReference>
<evidence type="ECO:0000256" key="2">
    <source>
        <dbReference type="ARBA" id="ARBA00000751"/>
    </source>
</evidence>
<proteinExistence type="predicted"/>
<sequence length="209" mass="22991">MKLSLRNNVVGLSVETPEEQAICALLGAADGHVFQLHAASDRGMAFSEIGPEDDARRAPLNIVHSIESRFAPISNLAHTPFEFGGERYASIEGFWQGLKQPGPAERRTMAKLWGAEAKRRGGAIDQPAEFAYDGATIAAGCPEHWALMRAACEAKFTQHDEARIALLATGERWLTHKVRRDSRTIPGAILADIWMRIRARLREPASAPR</sequence>
<reference evidence="3 4" key="1">
    <citation type="submission" date="2018-05" db="EMBL/GenBank/DDBJ databases">
        <title>Complete Genome Sequence of the Nonylphenol-Degrading Bacterium Sphingobium amiense DSM 16289T.</title>
        <authorList>
            <person name="Ootsuka M."/>
            <person name="Nishizawa T."/>
            <person name="Ohta H."/>
        </authorList>
    </citation>
    <scope>NUCLEOTIDE SEQUENCE [LARGE SCALE GENOMIC DNA]</scope>
    <source>
        <strain evidence="3 4">DSM 16289</strain>
    </source>
</reference>
<dbReference type="AlphaFoldDB" id="A0A494VXU7"/>
<dbReference type="InterPro" id="IPR012596">
    <property type="entry name" value="Phage_T4_Y12G"/>
</dbReference>
<dbReference type="InterPro" id="IPR012816">
    <property type="entry name" value="NADAR"/>
</dbReference>
<dbReference type="KEGG" id="sami:SAMIE_1007040"/>
<comment type="catalytic activity">
    <reaction evidence="1">
        <text>5-amino-6-(5-phospho-D-ribosylamino)uracil + H2O = 5,6-diaminouracil + D-ribose 5-phosphate</text>
        <dbReference type="Rhea" id="RHEA:55020"/>
        <dbReference type="ChEBI" id="CHEBI:15377"/>
        <dbReference type="ChEBI" id="CHEBI:46252"/>
        <dbReference type="ChEBI" id="CHEBI:58453"/>
        <dbReference type="ChEBI" id="CHEBI:78346"/>
    </reaction>
</comment>
<gene>
    <name evidence="3" type="ORF">SAMIE_1007040</name>
</gene>
<evidence type="ECO:0000313" key="4">
    <source>
        <dbReference type="Proteomes" id="UP000279959"/>
    </source>
</evidence>
<keyword evidence="4" id="KW-1185">Reference proteome</keyword>
<dbReference type="CDD" id="cd15457">
    <property type="entry name" value="NADAR"/>
    <property type="match status" value="1"/>
</dbReference>
<dbReference type="Proteomes" id="UP000279959">
    <property type="component" value="Chromosome"/>
</dbReference>
<dbReference type="Pfam" id="PF08010">
    <property type="entry name" value="Phage_30_3"/>
    <property type="match status" value="1"/>
</dbReference>
<organism evidence="3 4">
    <name type="scientific">Sphingobium amiense</name>
    <dbReference type="NCBI Taxonomy" id="135719"/>
    <lineage>
        <taxon>Bacteria</taxon>
        <taxon>Pseudomonadati</taxon>
        <taxon>Pseudomonadota</taxon>
        <taxon>Alphaproteobacteria</taxon>
        <taxon>Sphingomonadales</taxon>
        <taxon>Sphingomonadaceae</taxon>
        <taxon>Sphingobium</taxon>
    </lineage>
</organism>